<comment type="subcellular location">
    <subcellularLocation>
        <location evidence="1">Membrane</location>
        <topology evidence="1">Multi-pass membrane protein</topology>
    </subcellularLocation>
</comment>
<dbReference type="PANTHER" id="PTHR13800:SF12">
    <property type="entry name" value="TRANSIENT RECEPTOR POTENTIAL CATION CHANNEL SUBFAMILY M MEMBER-LIKE 2"/>
    <property type="match status" value="1"/>
</dbReference>
<keyword evidence="3 8" id="KW-0812">Transmembrane</keyword>
<feature type="transmembrane region" description="Helical" evidence="8">
    <location>
        <begin position="863"/>
        <end position="882"/>
    </location>
</feature>
<evidence type="ECO:0000256" key="3">
    <source>
        <dbReference type="ARBA" id="ARBA00022692"/>
    </source>
</evidence>
<feature type="transmembrane region" description="Helical" evidence="8">
    <location>
        <begin position="1135"/>
        <end position="1153"/>
    </location>
</feature>
<feature type="transmembrane region" description="Helical" evidence="8">
    <location>
        <begin position="932"/>
        <end position="952"/>
    </location>
</feature>
<dbReference type="InterPro" id="IPR005821">
    <property type="entry name" value="Ion_trans_dom"/>
</dbReference>
<dbReference type="Pfam" id="PF18139">
    <property type="entry name" value="LSDAT_euk"/>
    <property type="match status" value="1"/>
</dbReference>
<name>A0A814NE32_9BILA</name>
<evidence type="ECO:0000259" key="9">
    <source>
        <dbReference type="Pfam" id="PF00520"/>
    </source>
</evidence>
<keyword evidence="6 8" id="KW-0472">Membrane</keyword>
<keyword evidence="7" id="KW-0407">Ion channel</keyword>
<evidence type="ECO:0000256" key="7">
    <source>
        <dbReference type="ARBA" id="ARBA00023303"/>
    </source>
</evidence>
<evidence type="ECO:0000259" key="11">
    <source>
        <dbReference type="Pfam" id="PF25508"/>
    </source>
</evidence>
<evidence type="ECO:0000256" key="1">
    <source>
        <dbReference type="ARBA" id="ARBA00004141"/>
    </source>
</evidence>
<dbReference type="Proteomes" id="UP000663864">
    <property type="component" value="Unassembled WGS sequence"/>
</dbReference>
<dbReference type="InterPro" id="IPR041491">
    <property type="entry name" value="TRPM_SLOG"/>
</dbReference>
<evidence type="ECO:0000256" key="4">
    <source>
        <dbReference type="ARBA" id="ARBA00022989"/>
    </source>
</evidence>
<dbReference type="GO" id="GO:0099604">
    <property type="term" value="F:ligand-gated calcium channel activity"/>
    <property type="evidence" value="ECO:0007669"/>
    <property type="project" value="TreeGrafter"/>
</dbReference>
<comment type="caution">
    <text evidence="12">The sequence shown here is derived from an EMBL/GenBank/DDBJ whole genome shotgun (WGS) entry which is preliminary data.</text>
</comment>
<gene>
    <name evidence="12" type="ORF">ZHD862_LOCUS17090</name>
</gene>
<reference evidence="12" key="1">
    <citation type="submission" date="2021-02" db="EMBL/GenBank/DDBJ databases">
        <authorList>
            <person name="Nowell W R."/>
        </authorList>
    </citation>
    <scope>NUCLEOTIDE SEQUENCE</scope>
</reference>
<feature type="domain" description="Ion transport" evidence="9">
    <location>
        <begin position="869"/>
        <end position="1114"/>
    </location>
</feature>
<evidence type="ECO:0000256" key="6">
    <source>
        <dbReference type="ARBA" id="ARBA00023136"/>
    </source>
</evidence>
<evidence type="ECO:0000256" key="2">
    <source>
        <dbReference type="ARBA" id="ARBA00022448"/>
    </source>
</evidence>
<dbReference type="Pfam" id="PF00520">
    <property type="entry name" value="Ion_trans"/>
    <property type="match status" value="1"/>
</dbReference>
<evidence type="ECO:0000313" key="13">
    <source>
        <dbReference type="Proteomes" id="UP000663864"/>
    </source>
</evidence>
<feature type="transmembrane region" description="Helical" evidence="8">
    <location>
        <begin position="894"/>
        <end position="911"/>
    </location>
</feature>
<keyword evidence="2" id="KW-0813">Transport</keyword>
<feature type="transmembrane region" description="Helical" evidence="8">
    <location>
        <begin position="1082"/>
        <end position="1107"/>
    </location>
</feature>
<dbReference type="EMBL" id="CAJNOT010000834">
    <property type="protein sequence ID" value="CAF1091007.1"/>
    <property type="molecule type" value="Genomic_DNA"/>
</dbReference>
<protein>
    <submittedName>
        <fullName evidence="12">Uncharacterized protein</fullName>
    </submittedName>
</protein>
<evidence type="ECO:0000256" key="8">
    <source>
        <dbReference type="SAM" id="Phobius"/>
    </source>
</evidence>
<organism evidence="12 13">
    <name type="scientific">Rotaria sordida</name>
    <dbReference type="NCBI Taxonomy" id="392033"/>
    <lineage>
        <taxon>Eukaryota</taxon>
        <taxon>Metazoa</taxon>
        <taxon>Spiralia</taxon>
        <taxon>Gnathifera</taxon>
        <taxon>Rotifera</taxon>
        <taxon>Eurotatoria</taxon>
        <taxon>Bdelloidea</taxon>
        <taxon>Philodinida</taxon>
        <taxon>Philodinidae</taxon>
        <taxon>Rotaria</taxon>
    </lineage>
</organism>
<feature type="transmembrane region" description="Helical" evidence="8">
    <location>
        <begin position="1005"/>
        <end position="1025"/>
    </location>
</feature>
<evidence type="ECO:0000256" key="5">
    <source>
        <dbReference type="ARBA" id="ARBA00023065"/>
    </source>
</evidence>
<evidence type="ECO:0000313" key="12">
    <source>
        <dbReference type="EMBL" id="CAF1091007.1"/>
    </source>
</evidence>
<feature type="transmembrane region" description="Helical" evidence="8">
    <location>
        <begin position="762"/>
        <end position="781"/>
    </location>
</feature>
<feature type="domain" description="TRPM-like" evidence="11">
    <location>
        <begin position="469"/>
        <end position="736"/>
    </location>
</feature>
<keyword evidence="4 8" id="KW-1133">Transmembrane helix</keyword>
<dbReference type="Pfam" id="PF25508">
    <property type="entry name" value="TRPM2"/>
    <property type="match status" value="1"/>
</dbReference>
<dbReference type="InterPro" id="IPR050927">
    <property type="entry name" value="TRPM"/>
</dbReference>
<feature type="domain" description="TRPM SLOG" evidence="10">
    <location>
        <begin position="106"/>
        <end position="344"/>
    </location>
</feature>
<sequence>MNNSNHNKSNNQYKLNLFSTKLDDDWTYAIHQELNIRRRTCTTFIPKTPSTNDHISRSDIRCGCNRLHREHSWDVINGDELVWNKKKHTKSACNNAYGFIPNSRTHYIRCDIETQPNILAKFMFDVWKVKFPRLIMCIIGGAKYFKLNERLEREFIKGIIQAALKADGWIVTTGFRTGVVQLVGEAIHDHKVTNPRSHITAIGCSKWGATRNREALILKKPSINQNFDISINKLKNDKGQQDLEPNHTHFLLLDDGTYFGYEMGDYRTRFVTEVSKCKDANVPIVTIVVEGGPDTLSAIYNDLRVGIPVVLVDGSGRIPNLLANFLTRTETMINQNEKTDENFTNWKEIVDIQDSEKLRNLFRRYEEEIRNGLKAISKGSRTSEKQMDELFNYFLYCLQPAIRNKIQIYSLESNYDLDDTIFEAIIQAKQKKSSETNSELDREQLLQLALAWDAIEIAKEHIVKDDLNDLTSEKKEQLFFEALILDRPQFINTFLKLNFNLPEMFYERQINKPWKLKWNQLAKLYNDNDKKKKERLYLLRKCHGKNQIDSVHELDRVLRTLIGDYMIPIYTHSIVGSLRHWKLCYGFLQTARVSDSRACLHIDNNDNESEIVDPEEAQKEAKELVYRDLFLWSILTNRIEMSKVILNYMETRICALLIGSKILKSYLNFALDNESKDVLRSQADQFEEYANECLKCCYNYDEEKACEIAIRRINIFGGVSCLQVAVDADDKNFVGQPCCDQLLNNIWYDKMEPFQSTTLQRIRLLLSIFTFGLLAPFLVSFRKEQLLQDDFFNEFNRKNELMINEKDNEEEKKEFNLQTYKRLNDYGINYSDIYMWKSNKCSKSYLTYFFHLKYFHESPIVKYLYNCISYIIFLLLFSYYLLFDFQIPKNQNPSIHWTEIFVIIIITTMLIEEIREFFSQDHRSIIGKLTNYFITNQFFNLIRVTSYLLFYIGLILRFINTDNEETFSAAKIVLAYDLEIWFIRSLSFLGIAQKMGPKLVMIRRMTIDLFFFTYIILIAIIAYGVASRTMYNYNNDILSFDARSIFRHIIYPAYYLLYGNVGDELSELDANPDSSMSISTHVLLAFHMLFVNILLINLLIAMFSYTFESVQTHTDLVWRYERYLLIRTYFDQPPLFPPLTIITHIIEFIKLIYRYLLNHRNKTETKIFKIIGANRKIDKDWSEFESYATNHYAQSLITNQKLSTSILLSSKVRQEQQSFSDITNLNSRVQSNTNHIDMKTIIDELVSLRKAVLDLRTYSEEMNRYMQWMMDAMERVKMSKEPKPKLKSAITTDNIKLIDN</sequence>
<proteinExistence type="predicted"/>
<dbReference type="InterPro" id="IPR057366">
    <property type="entry name" value="TRPM-like"/>
</dbReference>
<dbReference type="GO" id="GO:0005886">
    <property type="term" value="C:plasma membrane"/>
    <property type="evidence" value="ECO:0007669"/>
    <property type="project" value="TreeGrafter"/>
</dbReference>
<accession>A0A814NE32</accession>
<evidence type="ECO:0000259" key="10">
    <source>
        <dbReference type="Pfam" id="PF18139"/>
    </source>
</evidence>
<dbReference type="PANTHER" id="PTHR13800">
    <property type="entry name" value="TRANSIENT RECEPTOR POTENTIAL CATION CHANNEL, SUBFAMILY M, MEMBER 6"/>
    <property type="match status" value="1"/>
</dbReference>
<keyword evidence="5" id="KW-0406">Ion transport</keyword>